<keyword evidence="2" id="KW-0812">Transmembrane</keyword>
<feature type="compositionally biased region" description="Polar residues" evidence="1">
    <location>
        <begin position="45"/>
        <end position="62"/>
    </location>
</feature>
<comment type="caution">
    <text evidence="3">The sequence shown here is derived from an EMBL/GenBank/DDBJ whole genome shotgun (WGS) entry which is preliminary data.</text>
</comment>
<keyword evidence="2" id="KW-0472">Membrane</keyword>
<sequence length="166" mass="17346">MTPPWAQEPTPRKQPIGLLPKVLFGATALLALFVVVVGVMAYRGESSSSPRRTTNDAASTTPLECPLPRGENGTAWQNCTEREIAAMSWCGVDITGLTPWRPAVGGTTTFISGYNGGPGASVNFQYSAVSGAAQVVCGSRAVQLSPTDMRALTSPGPPENIPASLR</sequence>
<accession>A0AA44ZSK2</accession>
<protein>
    <submittedName>
        <fullName evidence="3">Uncharacterized protein</fullName>
    </submittedName>
</protein>
<dbReference type="Proteomes" id="UP000232453">
    <property type="component" value="Unassembled WGS sequence"/>
</dbReference>
<proteinExistence type="predicted"/>
<feature type="region of interest" description="Disordered" evidence="1">
    <location>
        <begin position="45"/>
        <end position="69"/>
    </location>
</feature>
<reference evidence="3 4" key="1">
    <citation type="submission" date="2017-11" db="EMBL/GenBank/DDBJ databases">
        <title>Sequencing the genomes of 1000 actinobacteria strains.</title>
        <authorList>
            <person name="Klenk H.-P."/>
        </authorList>
    </citation>
    <scope>NUCLEOTIDE SEQUENCE [LARGE SCALE GENOMIC DNA]</scope>
    <source>
        <strain evidence="3 4">DSM 44104</strain>
    </source>
</reference>
<evidence type="ECO:0000256" key="1">
    <source>
        <dbReference type="SAM" id="MobiDB-lite"/>
    </source>
</evidence>
<evidence type="ECO:0000313" key="4">
    <source>
        <dbReference type="Proteomes" id="UP000232453"/>
    </source>
</evidence>
<evidence type="ECO:0000256" key="2">
    <source>
        <dbReference type="SAM" id="Phobius"/>
    </source>
</evidence>
<dbReference type="EMBL" id="PHUJ01000002">
    <property type="protein sequence ID" value="PKB41270.1"/>
    <property type="molecule type" value="Genomic_DNA"/>
</dbReference>
<name>A0AA44ZSK2_PSEA5</name>
<dbReference type="AlphaFoldDB" id="A0AA44ZSK2"/>
<feature type="transmembrane region" description="Helical" evidence="2">
    <location>
        <begin position="22"/>
        <end position="42"/>
    </location>
</feature>
<organism evidence="3 4">
    <name type="scientific">Pseudonocardia alni</name>
    <name type="common">Amycolata alni</name>
    <dbReference type="NCBI Taxonomy" id="33907"/>
    <lineage>
        <taxon>Bacteria</taxon>
        <taxon>Bacillati</taxon>
        <taxon>Actinomycetota</taxon>
        <taxon>Actinomycetes</taxon>
        <taxon>Pseudonocardiales</taxon>
        <taxon>Pseudonocardiaceae</taxon>
        <taxon>Pseudonocardia</taxon>
    </lineage>
</organism>
<keyword evidence="2" id="KW-1133">Transmembrane helix</keyword>
<gene>
    <name evidence="3" type="ORF">ATL51_0232</name>
</gene>
<evidence type="ECO:0000313" key="3">
    <source>
        <dbReference type="EMBL" id="PKB41270.1"/>
    </source>
</evidence>